<organism evidence="1 2">
    <name type="scientific">Cereibacter sphaeroides</name>
    <name type="common">Rhodobacter sphaeroides</name>
    <dbReference type="NCBI Taxonomy" id="1063"/>
    <lineage>
        <taxon>Bacteria</taxon>
        <taxon>Pseudomonadati</taxon>
        <taxon>Pseudomonadota</taxon>
        <taxon>Alphaproteobacteria</taxon>
        <taxon>Rhodobacterales</taxon>
        <taxon>Paracoccaceae</taxon>
        <taxon>Cereibacter</taxon>
    </lineage>
</organism>
<gene>
    <name evidence="1" type="ORF">DI533_04650</name>
</gene>
<accession>A0A2W5SJT6</accession>
<dbReference type="EMBL" id="QFQS01000001">
    <property type="protein sequence ID" value="PZQ99924.1"/>
    <property type="molecule type" value="Genomic_DNA"/>
</dbReference>
<protein>
    <recommendedName>
        <fullName evidence="3">N-acetyltransferase domain-containing protein</fullName>
    </recommendedName>
</protein>
<dbReference type="SUPFAM" id="SSF55729">
    <property type="entry name" value="Acyl-CoA N-acyltransferases (Nat)"/>
    <property type="match status" value="1"/>
</dbReference>
<dbReference type="InterPro" id="IPR016181">
    <property type="entry name" value="Acyl_CoA_acyltransferase"/>
</dbReference>
<sequence length="175" mass="19220">MIQLRPYSDHAAMAVIQWLDPQDRLEAEVTRGAAANHLSLFADWRAMEGHRALSIVAMTSPARGGKPFALLALSNTGQAGVAEAALLARDHRVFRRGLAELAITIRAQIQLFSIENGIHRIEARCWARHSTAAGLLVALGFRHEVDMPGFGRTGEETFRQFGWTSPAIPPSQNRS</sequence>
<evidence type="ECO:0000313" key="1">
    <source>
        <dbReference type="EMBL" id="PZQ99924.1"/>
    </source>
</evidence>
<reference evidence="1 2" key="1">
    <citation type="submission" date="2017-08" db="EMBL/GenBank/DDBJ databases">
        <title>Infants hospitalized years apart are colonized by the same room-sourced microbial strains.</title>
        <authorList>
            <person name="Brooks B."/>
            <person name="Olm M.R."/>
            <person name="Firek B.A."/>
            <person name="Baker R."/>
            <person name="Thomas B.C."/>
            <person name="Morowitz M.J."/>
            <person name="Banfield J.F."/>
        </authorList>
    </citation>
    <scope>NUCLEOTIDE SEQUENCE [LARGE SCALE GENOMIC DNA]</scope>
    <source>
        <strain evidence="1">S2_003_000_R2_11</strain>
    </source>
</reference>
<dbReference type="AlphaFoldDB" id="A0A2W5SJT6"/>
<evidence type="ECO:0008006" key="3">
    <source>
        <dbReference type="Google" id="ProtNLM"/>
    </source>
</evidence>
<dbReference type="Proteomes" id="UP000248975">
    <property type="component" value="Unassembled WGS sequence"/>
</dbReference>
<name>A0A2W5SJT6_CERSP</name>
<proteinExistence type="predicted"/>
<comment type="caution">
    <text evidence="1">The sequence shown here is derived from an EMBL/GenBank/DDBJ whole genome shotgun (WGS) entry which is preliminary data.</text>
</comment>
<evidence type="ECO:0000313" key="2">
    <source>
        <dbReference type="Proteomes" id="UP000248975"/>
    </source>
</evidence>
<dbReference type="Gene3D" id="3.40.630.30">
    <property type="match status" value="1"/>
</dbReference>